<dbReference type="InterPro" id="IPR013783">
    <property type="entry name" value="Ig-like_fold"/>
</dbReference>
<gene>
    <name evidence="2" type="ORF">METZ01_LOCUS216894</name>
</gene>
<dbReference type="NCBIfam" id="NF012211">
    <property type="entry name" value="tand_rpt_95"/>
    <property type="match status" value="3"/>
</dbReference>
<protein>
    <recommendedName>
        <fullName evidence="1">RapA2 cadherin-like domain-containing protein</fullName>
    </recommendedName>
</protein>
<dbReference type="Pfam" id="PF17963">
    <property type="entry name" value="Big_9"/>
    <property type="match status" value="3"/>
</dbReference>
<feature type="non-terminal residue" evidence="2">
    <location>
        <position position="1"/>
    </location>
</feature>
<proteinExistence type="predicted"/>
<dbReference type="InterPro" id="IPR040853">
    <property type="entry name" value="RapA2_cadherin-like"/>
</dbReference>
<organism evidence="2">
    <name type="scientific">marine metagenome</name>
    <dbReference type="NCBI Taxonomy" id="408172"/>
    <lineage>
        <taxon>unclassified sequences</taxon>
        <taxon>metagenomes</taxon>
        <taxon>ecological metagenomes</taxon>
    </lineage>
</organism>
<reference evidence="2" key="1">
    <citation type="submission" date="2018-05" db="EMBL/GenBank/DDBJ databases">
        <authorList>
            <person name="Lanie J.A."/>
            <person name="Ng W.-L."/>
            <person name="Kazmierczak K.M."/>
            <person name="Andrzejewski T.M."/>
            <person name="Davidsen T.M."/>
            <person name="Wayne K.J."/>
            <person name="Tettelin H."/>
            <person name="Glass J.I."/>
            <person name="Rusch D."/>
            <person name="Podicherti R."/>
            <person name="Tsui H.-C.T."/>
            <person name="Winkler M.E."/>
        </authorList>
    </citation>
    <scope>NUCLEOTIDE SEQUENCE</scope>
</reference>
<dbReference type="GO" id="GO:0005509">
    <property type="term" value="F:calcium ion binding"/>
    <property type="evidence" value="ECO:0007669"/>
    <property type="project" value="InterPro"/>
</dbReference>
<dbReference type="InterPro" id="IPR015919">
    <property type="entry name" value="Cadherin-like_sf"/>
</dbReference>
<feature type="non-terminal residue" evidence="2">
    <location>
        <position position="520"/>
    </location>
</feature>
<dbReference type="GO" id="GO:0016020">
    <property type="term" value="C:membrane"/>
    <property type="evidence" value="ECO:0007669"/>
    <property type="project" value="InterPro"/>
</dbReference>
<sequence length="520" mass="57028">AEYFEWVYTPEPQYIGVDDFTYRAFDGELYSLPSDVYISIGSENDPPELSYIGSQETNEDVPLSIEIIATDPDGDDLDFIVESDTSGVEAEIQDGLLTLNPSLNWHGTAMITVTVSDIFSEDSETFELTVHSVNDLPDIDLDDLLQVNFEEDDSLTIDFSEYVNDVDGDELTLEASPSQNLIITIEGLTVTFTSVLNYNGFETITFTVTDGQGEFSYDSDDLLVIVTAVNDAPEFPEIGNQESNEDEVFTYTLIAEDVDGDDLFYNASSLNENIVVRVSGDGLTVTPELNWNGTANIMVTASDGFESDTAYFDLIVNPVNDAPVSDDISLLVPEDTPVLIEVSGSDIDGDSLSFELVDEPLHGGLGPSILFPINASGDGDMQVLTLGFLPFATDGYDDGIDIYAPPAPPPPSFDVALGWEGDRYYTQIVSGSTDDMIAHEWDIYLQYGVDGEILLSWDPSGLDSNYIIEDAFGGLMFSIDMSTQSELVLENPHTSVKVRVTPAEYFEWVYTPEPQYIGVD</sequence>
<dbReference type="AlphaFoldDB" id="A0A382FLZ0"/>
<accession>A0A382FLZ0</accession>
<feature type="domain" description="RapA2 cadherin-like" evidence="1">
    <location>
        <begin position="314"/>
        <end position="365"/>
    </location>
</feature>
<name>A0A382FLZ0_9ZZZZ</name>
<dbReference type="Gene3D" id="2.60.40.10">
    <property type="entry name" value="Immunoglobulins"/>
    <property type="match status" value="2"/>
</dbReference>
<evidence type="ECO:0000313" key="2">
    <source>
        <dbReference type="EMBL" id="SVB64040.1"/>
    </source>
</evidence>
<dbReference type="EMBL" id="UINC01050731">
    <property type="protein sequence ID" value="SVB64040.1"/>
    <property type="molecule type" value="Genomic_DNA"/>
</dbReference>
<dbReference type="SUPFAM" id="SSF49313">
    <property type="entry name" value="Cadherin-like"/>
    <property type="match status" value="1"/>
</dbReference>
<dbReference type="Pfam" id="PF17803">
    <property type="entry name" value="Cadherin_4"/>
    <property type="match status" value="1"/>
</dbReference>
<evidence type="ECO:0000259" key="1">
    <source>
        <dbReference type="Pfam" id="PF17803"/>
    </source>
</evidence>
<dbReference type="Gene3D" id="2.60.40.2810">
    <property type="match status" value="1"/>
</dbReference>